<evidence type="ECO:0008006" key="3">
    <source>
        <dbReference type="Google" id="ProtNLM"/>
    </source>
</evidence>
<proteinExistence type="predicted"/>
<comment type="caution">
    <text evidence="1">The sequence shown here is derived from an EMBL/GenBank/DDBJ whole genome shotgun (WGS) entry which is preliminary data.</text>
</comment>
<evidence type="ECO:0000313" key="2">
    <source>
        <dbReference type="Proteomes" id="UP000673375"/>
    </source>
</evidence>
<name>A0ABS4CMS9_9ENTE</name>
<sequence length="144" mass="16514">MKQNFGYYIQAVNDIVQDTEKIGESMNSYYEELRTAIDENKVAELSPEKIAEIQTVFEGGTEKYQLIMKKIEQLRPPVKVIGIHKKLERSYIEYIAGCKEMTLSLDPEKGIDTALFNSSEEKQDKATDDISFCITKMSNTLMKK</sequence>
<keyword evidence="2" id="KW-1185">Reference proteome</keyword>
<gene>
    <name evidence="1" type="ORF">I6N96_14920</name>
</gene>
<reference evidence="1 2" key="1">
    <citation type="submission" date="2020-12" db="EMBL/GenBank/DDBJ databases">
        <title>Vagococcus allomyrinae sp. nov. and Enterococcus lavae sp. nov., isolated from the larvae of Allomyrina dichotoma.</title>
        <authorList>
            <person name="Lee S.D."/>
        </authorList>
    </citation>
    <scope>NUCLEOTIDE SEQUENCE [LARGE SCALE GENOMIC DNA]</scope>
    <source>
        <strain evidence="1 2">BWM-S5</strain>
    </source>
</reference>
<dbReference type="RefSeq" id="WP_209558354.1">
    <property type="nucleotide sequence ID" value="NZ_JAEDXU010000008.1"/>
</dbReference>
<evidence type="ECO:0000313" key="1">
    <source>
        <dbReference type="EMBL" id="MBP1047577.1"/>
    </source>
</evidence>
<dbReference type="Proteomes" id="UP000673375">
    <property type="component" value="Unassembled WGS sequence"/>
</dbReference>
<dbReference type="EMBL" id="JAEDXU010000008">
    <property type="protein sequence ID" value="MBP1047577.1"/>
    <property type="molecule type" value="Genomic_DNA"/>
</dbReference>
<organism evidence="1 2">
    <name type="scientific">Enterococcus larvae</name>
    <dbReference type="NCBI Taxonomy" id="2794352"/>
    <lineage>
        <taxon>Bacteria</taxon>
        <taxon>Bacillati</taxon>
        <taxon>Bacillota</taxon>
        <taxon>Bacilli</taxon>
        <taxon>Lactobacillales</taxon>
        <taxon>Enterococcaceae</taxon>
        <taxon>Enterococcus</taxon>
    </lineage>
</organism>
<protein>
    <recommendedName>
        <fullName evidence="3">LXG domain-containing protein</fullName>
    </recommendedName>
</protein>
<accession>A0ABS4CMS9</accession>